<accession>A0ACB9XBP4</accession>
<dbReference type="EMBL" id="CM043791">
    <property type="protein sequence ID" value="KAI4824286.1"/>
    <property type="molecule type" value="Genomic_DNA"/>
</dbReference>
<evidence type="ECO:0000313" key="1">
    <source>
        <dbReference type="EMBL" id="KAI4824286.1"/>
    </source>
</evidence>
<gene>
    <name evidence="1" type="ORF">KUCAC02_012809</name>
</gene>
<feature type="non-terminal residue" evidence="1">
    <location>
        <position position="1"/>
    </location>
</feature>
<organism evidence="1 2">
    <name type="scientific">Chaenocephalus aceratus</name>
    <name type="common">Blackfin icefish</name>
    <name type="synonym">Chaenichthys aceratus</name>
    <dbReference type="NCBI Taxonomy" id="36190"/>
    <lineage>
        <taxon>Eukaryota</taxon>
        <taxon>Metazoa</taxon>
        <taxon>Chordata</taxon>
        <taxon>Craniata</taxon>
        <taxon>Vertebrata</taxon>
        <taxon>Euteleostomi</taxon>
        <taxon>Actinopterygii</taxon>
        <taxon>Neopterygii</taxon>
        <taxon>Teleostei</taxon>
        <taxon>Neoteleostei</taxon>
        <taxon>Acanthomorphata</taxon>
        <taxon>Eupercaria</taxon>
        <taxon>Perciformes</taxon>
        <taxon>Notothenioidei</taxon>
        <taxon>Channichthyidae</taxon>
        <taxon>Chaenocephalus</taxon>
    </lineage>
</organism>
<dbReference type="Proteomes" id="UP001057452">
    <property type="component" value="Chromosome 7"/>
</dbReference>
<sequence>GRTPRHTLTLPVTHCQRSIRPCEYVSSSRCALSYTADVSFSRWLLRGQLQK</sequence>
<proteinExistence type="predicted"/>
<name>A0ACB9XBP4_CHAAC</name>
<reference evidence="1" key="1">
    <citation type="submission" date="2022-05" db="EMBL/GenBank/DDBJ databases">
        <title>Chromosome-level genome of Chaenocephalus aceratus.</title>
        <authorList>
            <person name="Park H."/>
        </authorList>
    </citation>
    <scope>NUCLEOTIDE SEQUENCE</scope>
    <source>
        <strain evidence="1">KU_202001</strain>
    </source>
</reference>
<keyword evidence="2" id="KW-1185">Reference proteome</keyword>
<comment type="caution">
    <text evidence="1">The sequence shown here is derived from an EMBL/GenBank/DDBJ whole genome shotgun (WGS) entry which is preliminary data.</text>
</comment>
<protein>
    <submittedName>
        <fullName evidence="1">Uncharacterized protein</fullName>
    </submittedName>
</protein>
<evidence type="ECO:0000313" key="2">
    <source>
        <dbReference type="Proteomes" id="UP001057452"/>
    </source>
</evidence>
<feature type="non-terminal residue" evidence="1">
    <location>
        <position position="51"/>
    </location>
</feature>